<dbReference type="RefSeq" id="WP_134177323.1">
    <property type="nucleotide sequence ID" value="NZ_SOEE01000026.1"/>
</dbReference>
<dbReference type="InterPro" id="IPR025459">
    <property type="entry name" value="DUF4279"/>
</dbReference>
<protein>
    <submittedName>
        <fullName evidence="1">Uncharacterized protein DUF4279</fullName>
    </submittedName>
</protein>
<evidence type="ECO:0000313" key="1">
    <source>
        <dbReference type="EMBL" id="TDX35529.1"/>
    </source>
</evidence>
<gene>
    <name evidence="1" type="ORF">DFO72_12625</name>
</gene>
<feature type="non-terminal residue" evidence="1">
    <location>
        <position position="137"/>
    </location>
</feature>
<evidence type="ECO:0000313" key="2">
    <source>
        <dbReference type="Proteomes" id="UP000295513"/>
    </source>
</evidence>
<comment type="caution">
    <text evidence="1">The sequence shown here is derived from an EMBL/GenBank/DDBJ whole genome shotgun (WGS) entry which is preliminary data.</text>
</comment>
<reference evidence="1 2" key="1">
    <citation type="submission" date="2019-03" db="EMBL/GenBank/DDBJ databases">
        <title>Freshwater and sediment microbial communities from various areas in North America, analyzing microbe dynamics in response to fracking.</title>
        <authorList>
            <person name="Lamendella R."/>
        </authorList>
    </citation>
    <scope>NUCLEOTIDE SEQUENCE [LARGE SCALE GENOMIC DNA]</scope>
    <source>
        <strain evidence="1 2">13_TX</strain>
    </source>
</reference>
<organism evidence="1 2">
    <name type="scientific">Cytobacillus oceanisediminis</name>
    <dbReference type="NCBI Taxonomy" id="665099"/>
    <lineage>
        <taxon>Bacteria</taxon>
        <taxon>Bacillati</taxon>
        <taxon>Bacillota</taxon>
        <taxon>Bacilli</taxon>
        <taxon>Bacillales</taxon>
        <taxon>Bacillaceae</taxon>
        <taxon>Cytobacillus</taxon>
    </lineage>
</organism>
<sequence>MPDSLSTIIHNLNRVELFDDVTEKLEVTHTETHKKGDLIPNCSTACYRKETKLGSRDRLPGFADVNNQLQQIINKLHNKSSIINEIKEAYSVECKLSIVVKIEGNTPALYMDKDIIKFAASIEAELDVDLYTNPYEN</sequence>
<proteinExistence type="predicted"/>
<name>A0A4R8G459_9BACI</name>
<dbReference type="Proteomes" id="UP000295513">
    <property type="component" value="Unassembled WGS sequence"/>
</dbReference>
<dbReference type="Pfam" id="PF14106">
    <property type="entry name" value="DUF4279"/>
    <property type="match status" value="1"/>
</dbReference>
<dbReference type="EMBL" id="SOEE01000026">
    <property type="protein sequence ID" value="TDX35529.1"/>
    <property type="molecule type" value="Genomic_DNA"/>
</dbReference>
<dbReference type="AlphaFoldDB" id="A0A4R8G459"/>
<accession>A0A4R8G459</accession>